<dbReference type="OrthoDB" id="8480299at2"/>
<keyword evidence="3" id="KW-1185">Reference proteome</keyword>
<reference evidence="2 3" key="1">
    <citation type="journal article" date="2014" name="Int. J. Syst. Evol. Microbiol.">
        <title>Celeribacter indicus sp. nov., a polycyclic aromatic hydrocarbon-degrading bacterium from deep-sea sediment and reclassification of Huaishuia halophila as Celeribacter halophilus comb. nov.</title>
        <authorList>
            <person name="Lai Q."/>
            <person name="Cao J."/>
            <person name="Yuan J."/>
            <person name="Li F."/>
            <person name="Shao Z."/>
        </authorList>
    </citation>
    <scope>NUCLEOTIDE SEQUENCE [LARGE SCALE GENOMIC DNA]</scope>
    <source>
        <strain evidence="2">P73</strain>
    </source>
</reference>
<evidence type="ECO:0000313" key="2">
    <source>
        <dbReference type="EMBL" id="AJE46978.1"/>
    </source>
</evidence>
<evidence type="ECO:0000256" key="1">
    <source>
        <dbReference type="SAM" id="MobiDB-lite"/>
    </source>
</evidence>
<sequence>MVEKRNREILRRRRAGETFPALARDYQISRERVRQIFEREDRKEQRRTELAEADSRPDQPNPLHLEPYERRILAEFCGKVEFTPDDVEDRGFWRSNLPCENRAWRAIVKWMALAGKEPTKPPGMWTIEEWQQHDFSHASKRD</sequence>
<dbReference type="RefSeq" id="WP_139267242.1">
    <property type="nucleotide sequence ID" value="NZ_CP004393.1"/>
</dbReference>
<gene>
    <name evidence="2" type="ORF">P73_2263</name>
</gene>
<dbReference type="EMBL" id="CP004393">
    <property type="protein sequence ID" value="AJE46978.1"/>
    <property type="molecule type" value="Genomic_DNA"/>
</dbReference>
<feature type="region of interest" description="Disordered" evidence="1">
    <location>
        <begin position="41"/>
        <end position="64"/>
    </location>
</feature>
<accession>A0A0B5DU39</accession>
<protein>
    <submittedName>
        <fullName evidence="2">Uncharacterized protein</fullName>
    </submittedName>
</protein>
<dbReference type="Proteomes" id="UP000031521">
    <property type="component" value="Chromosome"/>
</dbReference>
<dbReference type="HOGENOM" id="CLU_1812314_0_0_5"/>
<dbReference type="AlphaFoldDB" id="A0A0B5DU39"/>
<feature type="compositionally biased region" description="Basic and acidic residues" evidence="1">
    <location>
        <begin position="41"/>
        <end position="57"/>
    </location>
</feature>
<organism evidence="2 3">
    <name type="scientific">Celeribacter indicus</name>
    <dbReference type="NCBI Taxonomy" id="1208324"/>
    <lineage>
        <taxon>Bacteria</taxon>
        <taxon>Pseudomonadati</taxon>
        <taxon>Pseudomonadota</taxon>
        <taxon>Alphaproteobacteria</taxon>
        <taxon>Rhodobacterales</taxon>
        <taxon>Roseobacteraceae</taxon>
        <taxon>Celeribacter</taxon>
    </lineage>
</organism>
<proteinExistence type="predicted"/>
<name>A0A0B5DU39_9RHOB</name>
<evidence type="ECO:0000313" key="3">
    <source>
        <dbReference type="Proteomes" id="UP000031521"/>
    </source>
</evidence>
<dbReference type="KEGG" id="cid:P73_2263"/>